<dbReference type="RefSeq" id="XP_051068196.1">
    <property type="nucleotide sequence ID" value="XM_051215013.1"/>
</dbReference>
<evidence type="ECO:0000313" key="3">
    <source>
        <dbReference type="Proteomes" id="UP000471633"/>
    </source>
</evidence>
<dbReference type="KEGG" id="shx:MS3_00006782"/>
<dbReference type="Proteomes" id="UP000471633">
    <property type="component" value="Unassembled WGS sequence"/>
</dbReference>
<dbReference type="CTD" id="75577571"/>
<dbReference type="AlphaFoldDB" id="A0A922IRX8"/>
<evidence type="ECO:0008006" key="4">
    <source>
        <dbReference type="Google" id="ProtNLM"/>
    </source>
</evidence>
<gene>
    <name evidence="2" type="ORF">MS3_00006782</name>
</gene>
<accession>A0A922IRX8</accession>
<organism evidence="2 3">
    <name type="scientific">Schistosoma haematobium</name>
    <name type="common">Blood fluke</name>
    <dbReference type="NCBI Taxonomy" id="6185"/>
    <lineage>
        <taxon>Eukaryota</taxon>
        <taxon>Metazoa</taxon>
        <taxon>Spiralia</taxon>
        <taxon>Lophotrochozoa</taxon>
        <taxon>Platyhelminthes</taxon>
        <taxon>Trematoda</taxon>
        <taxon>Digenea</taxon>
        <taxon>Strigeidida</taxon>
        <taxon>Schistosomatoidea</taxon>
        <taxon>Schistosomatidae</taxon>
        <taxon>Schistosoma</taxon>
    </lineage>
</organism>
<evidence type="ECO:0000313" key="2">
    <source>
        <dbReference type="EMBL" id="KAH9585571.1"/>
    </source>
</evidence>
<comment type="caution">
    <text evidence="2">The sequence shown here is derived from an EMBL/GenBank/DDBJ whole genome shotgun (WGS) entry which is preliminary data.</text>
</comment>
<reference evidence="2" key="1">
    <citation type="journal article" date="2012" name="Nat. Genet.">
        <title>Whole-genome sequence of Schistosoma haematobium.</title>
        <authorList>
            <person name="Young N.D."/>
            <person name="Jex A.R."/>
            <person name="Li B."/>
            <person name="Liu S."/>
            <person name="Yang L."/>
            <person name="Xiong Z."/>
            <person name="Li Y."/>
            <person name="Cantacessi C."/>
            <person name="Hall R.S."/>
            <person name="Xu X."/>
            <person name="Chen F."/>
            <person name="Wu X."/>
            <person name="Zerlotini A."/>
            <person name="Oliveira G."/>
            <person name="Hofmann A."/>
            <person name="Zhang G."/>
            <person name="Fang X."/>
            <person name="Kang Y."/>
            <person name="Campbell B.E."/>
            <person name="Loukas A."/>
            <person name="Ranganathan S."/>
            <person name="Rollinson D."/>
            <person name="Rinaldi G."/>
            <person name="Brindley P.J."/>
            <person name="Yang H."/>
            <person name="Wang J."/>
            <person name="Wang J."/>
            <person name="Gasser R.B."/>
        </authorList>
    </citation>
    <scope>NUCLEOTIDE SEQUENCE</scope>
</reference>
<protein>
    <recommendedName>
        <fullName evidence="4">Endonuclease/exonuclease/phosphatase domain-containing protein</fullName>
    </recommendedName>
</protein>
<reference evidence="2" key="4">
    <citation type="journal article" date="2022" name="PLoS Pathog.">
        <title>Chromosome-level genome of Schistosoma haematobium underpins genome-wide explorations of molecular variation.</title>
        <authorList>
            <person name="Stroehlein A.J."/>
            <person name="Korhonen P.K."/>
            <person name="Lee V.V."/>
            <person name="Ralph S.A."/>
            <person name="Mentink-Kane M."/>
            <person name="You H."/>
            <person name="McManus D.P."/>
            <person name="Tchuente L.T."/>
            <person name="Stothard J.R."/>
            <person name="Kaur P."/>
            <person name="Dudchenko O."/>
            <person name="Aiden E.L."/>
            <person name="Yang B."/>
            <person name="Yang H."/>
            <person name="Emery A.M."/>
            <person name="Webster B.L."/>
            <person name="Brindley P.J."/>
            <person name="Rollinson D."/>
            <person name="Chang B.C.H."/>
            <person name="Gasser R.B."/>
            <person name="Young N.D."/>
        </authorList>
    </citation>
    <scope>NUCLEOTIDE SEQUENCE</scope>
</reference>
<sequence>MIGCRTKMTHSICATEILKLFADEFTEFAVTAFSDSLSVVCGDFNLCDCSFLSSLGHQNVVDFPTRLDAHLDFVFINDVDIYATRKRAPLSSSDHCIIRVLSTVYGKHGKSTLLHQTKKVKYRNYSEENIRNPKKTCFIRLTGNYLQMTHWKTLLMLSLVTLNSVLIFVVPLKPFL</sequence>
<name>A0A922IRX8_SCHHA</name>
<keyword evidence="1" id="KW-0472">Membrane</keyword>
<dbReference type="EMBL" id="AMPZ03000004">
    <property type="protein sequence ID" value="KAH9585571.1"/>
    <property type="molecule type" value="Genomic_DNA"/>
</dbReference>
<dbReference type="GeneID" id="75577571"/>
<reference evidence="2" key="3">
    <citation type="submission" date="2021-06" db="EMBL/GenBank/DDBJ databases">
        <title>Chromosome-level genome assembly for S. haematobium.</title>
        <authorList>
            <person name="Stroehlein A.J."/>
        </authorList>
    </citation>
    <scope>NUCLEOTIDE SEQUENCE</scope>
</reference>
<reference evidence="2" key="2">
    <citation type="journal article" date="2019" name="Gigascience">
        <title>High-quality Schistosoma haematobium genome achieved by single-molecule and long-range sequencing.</title>
        <authorList>
            <person name="Stroehlein A.J."/>
            <person name="Korhonen P.K."/>
            <person name="Chong T.M."/>
            <person name="Lim Y.L."/>
            <person name="Chan K.G."/>
            <person name="Webster B."/>
            <person name="Rollinson D."/>
            <person name="Brindley P.J."/>
            <person name="Gasser R.B."/>
            <person name="Young N.D."/>
        </authorList>
    </citation>
    <scope>NUCLEOTIDE SEQUENCE</scope>
</reference>
<proteinExistence type="predicted"/>
<evidence type="ECO:0000256" key="1">
    <source>
        <dbReference type="SAM" id="Phobius"/>
    </source>
</evidence>
<keyword evidence="1" id="KW-0812">Transmembrane</keyword>
<feature type="transmembrane region" description="Helical" evidence="1">
    <location>
        <begin position="154"/>
        <end position="172"/>
    </location>
</feature>
<keyword evidence="3" id="KW-1185">Reference proteome</keyword>
<keyword evidence="1" id="KW-1133">Transmembrane helix</keyword>